<dbReference type="KEGG" id="hcu:MUN79_15735"/>
<organism evidence="5 6">
    <name type="scientific">Hymenobacter cellulosilyticus</name>
    <dbReference type="NCBI Taxonomy" id="2932248"/>
    <lineage>
        <taxon>Bacteria</taxon>
        <taxon>Pseudomonadati</taxon>
        <taxon>Bacteroidota</taxon>
        <taxon>Cytophagia</taxon>
        <taxon>Cytophagales</taxon>
        <taxon>Hymenobacteraceae</taxon>
        <taxon>Hymenobacter</taxon>
    </lineage>
</organism>
<evidence type="ECO:0000313" key="5">
    <source>
        <dbReference type="EMBL" id="UOQ70206.1"/>
    </source>
</evidence>
<protein>
    <submittedName>
        <fullName evidence="5">Outer membrane beta-barrel family protein</fullName>
    </submittedName>
</protein>
<evidence type="ECO:0000256" key="2">
    <source>
        <dbReference type="ARBA" id="ARBA00023136"/>
    </source>
</evidence>
<feature type="domain" description="Outer membrane protein beta-barrel" evidence="4">
    <location>
        <begin position="121"/>
        <end position="523"/>
    </location>
</feature>
<keyword evidence="2" id="KW-0472">Membrane</keyword>
<dbReference type="RefSeq" id="WP_244673630.1">
    <property type="nucleotide sequence ID" value="NZ_CP095046.1"/>
</dbReference>
<dbReference type="InterPro" id="IPR036942">
    <property type="entry name" value="Beta-barrel_TonB_sf"/>
</dbReference>
<evidence type="ECO:0000313" key="6">
    <source>
        <dbReference type="Proteomes" id="UP000831796"/>
    </source>
</evidence>
<dbReference type="PANTHER" id="PTHR40980:SF4">
    <property type="entry name" value="TONB-DEPENDENT RECEPTOR-LIKE BETA-BARREL DOMAIN-CONTAINING PROTEIN"/>
    <property type="match status" value="1"/>
</dbReference>
<dbReference type="GO" id="GO:0009279">
    <property type="term" value="C:cell outer membrane"/>
    <property type="evidence" value="ECO:0007669"/>
    <property type="project" value="UniProtKB-SubCell"/>
</dbReference>
<dbReference type="PANTHER" id="PTHR40980">
    <property type="entry name" value="PLUG DOMAIN-CONTAINING PROTEIN"/>
    <property type="match status" value="1"/>
</dbReference>
<keyword evidence="3" id="KW-0998">Cell outer membrane</keyword>
<reference evidence="5" key="1">
    <citation type="submission" date="2022-04" db="EMBL/GenBank/DDBJ databases">
        <title>Hymenobacter sp. isolated from the air.</title>
        <authorList>
            <person name="Won M."/>
            <person name="Lee C.-M."/>
            <person name="Woen H.-Y."/>
            <person name="Kwon S.-W."/>
        </authorList>
    </citation>
    <scope>NUCLEOTIDE SEQUENCE</scope>
    <source>
        <strain evidence="5">5116S-3</strain>
    </source>
</reference>
<proteinExistence type="predicted"/>
<dbReference type="SUPFAM" id="SSF56935">
    <property type="entry name" value="Porins"/>
    <property type="match status" value="1"/>
</dbReference>
<dbReference type="Pfam" id="PF14905">
    <property type="entry name" value="OMP_b-brl_3"/>
    <property type="match status" value="1"/>
</dbReference>
<dbReference type="Gene3D" id="2.40.170.20">
    <property type="entry name" value="TonB-dependent receptor, beta-barrel domain"/>
    <property type="match status" value="1"/>
</dbReference>
<evidence type="ECO:0000256" key="1">
    <source>
        <dbReference type="ARBA" id="ARBA00004442"/>
    </source>
</evidence>
<keyword evidence="6" id="KW-1185">Reference proteome</keyword>
<comment type="subcellular location">
    <subcellularLocation>
        <location evidence="1">Cell outer membrane</location>
    </subcellularLocation>
</comment>
<dbReference type="Proteomes" id="UP000831796">
    <property type="component" value="Chromosome"/>
</dbReference>
<dbReference type="AlphaFoldDB" id="A0A8T9PXS5"/>
<name>A0A8T9PXS5_9BACT</name>
<sequence>MKTGRVNVFGNYAYTYRHSYLNRTSFRVLGTGDAATTFDRRSRDPEITRGHSYKAGLDVDLMPRQTLGFVYSGFHNRWQRDGQGPTRIRRAGSGQEDVLRNHNITDEPAHQNLFNLNYKATLDTLGRLLTADADYARYASTSDGFLANQRFNSSGQPTEPYQQLNFVQPTDITIRSLKADLIWPVASVKLAGGLKYSAVRADNDFRYDSLRNGSRVFSPVLSNHFVYQERIYAAYLTAGRQLGSLSLDAGLRVERTRSEGNSLNLQQVTERDYTNLFPYLSVGRKLGENHALNVSATRRINRPQYGALNPARFFFDRYSYHEGNPYLQPETSWNYAAAYTYRNDYSFTLSHTRVSRAIAQFARQNEQTAEIVLRDYNYASREDYDLLMVVPVKLAAFWTVQNTVDVRYQRLRFRPEENVVFSPSRLSVDLSVIQTLQLPGKLTLDVSTFYQSPMLNGSYLLRRYFGVQTGLKKSFFKEKLDVKLAVVDLFHTDHYWGYSIYEPINIRYDHTGDTRRANLSVTYRLGGKLSAGQNRRLEEAGRIR</sequence>
<accession>A0A8T9PXS5</accession>
<gene>
    <name evidence="5" type="ORF">MUN79_15735</name>
</gene>
<evidence type="ECO:0000259" key="4">
    <source>
        <dbReference type="Pfam" id="PF14905"/>
    </source>
</evidence>
<dbReference type="InterPro" id="IPR041700">
    <property type="entry name" value="OMP_b-brl_3"/>
</dbReference>
<dbReference type="EMBL" id="CP095046">
    <property type="protein sequence ID" value="UOQ70206.1"/>
    <property type="molecule type" value="Genomic_DNA"/>
</dbReference>
<evidence type="ECO:0000256" key="3">
    <source>
        <dbReference type="ARBA" id="ARBA00023237"/>
    </source>
</evidence>